<keyword evidence="3" id="KW-1185">Reference proteome</keyword>
<sequence length="80" mass="9160">MLSKSTVFLSIVFAVLIVACETTEKPVRTLTALERIKFNSINTRMHREVRSIPEQRSYKNAQGATVIVPYPYPNLRLTLH</sequence>
<dbReference type="EMBL" id="BTSY01000007">
    <property type="protein sequence ID" value="GMT35644.1"/>
    <property type="molecule type" value="Genomic_DNA"/>
</dbReference>
<evidence type="ECO:0008006" key="4">
    <source>
        <dbReference type="Google" id="ProtNLM"/>
    </source>
</evidence>
<evidence type="ECO:0000313" key="3">
    <source>
        <dbReference type="Proteomes" id="UP001432322"/>
    </source>
</evidence>
<comment type="caution">
    <text evidence="2">The sequence shown here is derived from an EMBL/GenBank/DDBJ whole genome shotgun (WGS) entry which is preliminary data.</text>
</comment>
<dbReference type="Proteomes" id="UP001432322">
    <property type="component" value="Unassembled WGS sequence"/>
</dbReference>
<proteinExistence type="predicted"/>
<organism evidence="2 3">
    <name type="scientific">Pristionchus fissidentatus</name>
    <dbReference type="NCBI Taxonomy" id="1538716"/>
    <lineage>
        <taxon>Eukaryota</taxon>
        <taxon>Metazoa</taxon>
        <taxon>Ecdysozoa</taxon>
        <taxon>Nematoda</taxon>
        <taxon>Chromadorea</taxon>
        <taxon>Rhabditida</taxon>
        <taxon>Rhabditina</taxon>
        <taxon>Diplogasteromorpha</taxon>
        <taxon>Diplogasteroidea</taxon>
        <taxon>Neodiplogasteridae</taxon>
        <taxon>Pristionchus</taxon>
    </lineage>
</organism>
<reference evidence="2" key="1">
    <citation type="submission" date="2023-10" db="EMBL/GenBank/DDBJ databases">
        <title>Genome assembly of Pristionchus species.</title>
        <authorList>
            <person name="Yoshida K."/>
            <person name="Sommer R.J."/>
        </authorList>
    </citation>
    <scope>NUCLEOTIDE SEQUENCE</scope>
    <source>
        <strain evidence="2">RS5133</strain>
    </source>
</reference>
<accession>A0AAV5WTY1</accession>
<dbReference type="AlphaFoldDB" id="A0AAV5WTY1"/>
<protein>
    <recommendedName>
        <fullName evidence="4">Lipoprotein</fullName>
    </recommendedName>
</protein>
<keyword evidence="1" id="KW-0732">Signal</keyword>
<feature type="chain" id="PRO_5043921614" description="Lipoprotein" evidence="1">
    <location>
        <begin position="23"/>
        <end position="80"/>
    </location>
</feature>
<gene>
    <name evidence="2" type="ORF">PFISCL1PPCAC_26941</name>
</gene>
<dbReference type="PROSITE" id="PS51257">
    <property type="entry name" value="PROKAR_LIPOPROTEIN"/>
    <property type="match status" value="1"/>
</dbReference>
<evidence type="ECO:0000313" key="2">
    <source>
        <dbReference type="EMBL" id="GMT35644.1"/>
    </source>
</evidence>
<evidence type="ECO:0000256" key="1">
    <source>
        <dbReference type="SAM" id="SignalP"/>
    </source>
</evidence>
<name>A0AAV5WTY1_9BILA</name>
<feature type="signal peptide" evidence="1">
    <location>
        <begin position="1"/>
        <end position="22"/>
    </location>
</feature>